<dbReference type="Ensembl" id="ENSNPET00000018186.1">
    <property type="protein sequence ID" value="ENSNPEP00000017746.1"/>
    <property type="gene ID" value="ENSNPEG00000013202.1"/>
</dbReference>
<keyword evidence="6" id="KW-0393">Immunoglobulin domain</keyword>
<evidence type="ECO:0000256" key="4">
    <source>
        <dbReference type="ARBA" id="ARBA00023136"/>
    </source>
</evidence>
<keyword evidence="2" id="KW-0812">Transmembrane</keyword>
<dbReference type="Gene3D" id="2.60.40.10">
    <property type="entry name" value="Immunoglobulins"/>
    <property type="match status" value="1"/>
</dbReference>
<feature type="chain" id="PRO_5034865022" description="Ig-like domain-containing protein" evidence="7">
    <location>
        <begin position="26"/>
        <end position="136"/>
    </location>
</feature>
<name>A0A8C6ZM33_NOTPE</name>
<dbReference type="InterPro" id="IPR007110">
    <property type="entry name" value="Ig-like_dom"/>
</dbReference>
<reference evidence="9" key="2">
    <citation type="submission" date="2025-09" db="UniProtKB">
        <authorList>
            <consortium name="Ensembl"/>
        </authorList>
    </citation>
    <scope>IDENTIFICATION</scope>
</reference>
<dbReference type="GO" id="GO:0016020">
    <property type="term" value="C:membrane"/>
    <property type="evidence" value="ECO:0007669"/>
    <property type="project" value="UniProtKB-SubCell"/>
</dbReference>
<dbReference type="InterPro" id="IPR013783">
    <property type="entry name" value="Ig-like_fold"/>
</dbReference>
<reference evidence="9" key="1">
    <citation type="submission" date="2025-08" db="UniProtKB">
        <authorList>
            <consortium name="Ensembl"/>
        </authorList>
    </citation>
    <scope>IDENTIFICATION</scope>
</reference>
<dbReference type="InterPro" id="IPR013106">
    <property type="entry name" value="Ig_V-set"/>
</dbReference>
<evidence type="ECO:0000313" key="9">
    <source>
        <dbReference type="Ensembl" id="ENSNPEP00000017746.1"/>
    </source>
</evidence>
<feature type="domain" description="Ig-like" evidence="8">
    <location>
        <begin position="29"/>
        <end position="122"/>
    </location>
</feature>
<dbReference type="InterPro" id="IPR051117">
    <property type="entry name" value="TRG_var/const_region"/>
</dbReference>
<sequence length="136" mass="15554">EASWTFQCTGLIISFLLLFFLDGFAQEIPQQSPISITKSRKSARMSCKITTLLESFDSTVIHWYQQKDGNPPKRLLYFSQGKTFVESGFQEDRYLAEKVSGQDRCVLTIKDVTPDDAATYYCAYWDAHCGRNSEII</sequence>
<dbReference type="SMART" id="SM00409">
    <property type="entry name" value="IG"/>
    <property type="match status" value="1"/>
</dbReference>
<dbReference type="Pfam" id="PF07686">
    <property type="entry name" value="V-set"/>
    <property type="match status" value="1"/>
</dbReference>
<evidence type="ECO:0000256" key="3">
    <source>
        <dbReference type="ARBA" id="ARBA00022989"/>
    </source>
</evidence>
<keyword evidence="4" id="KW-0472">Membrane</keyword>
<keyword evidence="5" id="KW-0675">Receptor</keyword>
<dbReference type="PANTHER" id="PTHR19256:SF65">
    <property type="entry name" value="T CELL RECEPTOR GAMMA CONSTANT 1-RELATED"/>
    <property type="match status" value="1"/>
</dbReference>
<organism evidence="9 10">
    <name type="scientific">Nothoprocta perdicaria</name>
    <name type="common">Chilean tinamou</name>
    <name type="synonym">Crypturus perdicarius</name>
    <dbReference type="NCBI Taxonomy" id="30464"/>
    <lineage>
        <taxon>Eukaryota</taxon>
        <taxon>Metazoa</taxon>
        <taxon>Chordata</taxon>
        <taxon>Craniata</taxon>
        <taxon>Vertebrata</taxon>
        <taxon>Euteleostomi</taxon>
        <taxon>Archelosauria</taxon>
        <taxon>Archosauria</taxon>
        <taxon>Dinosauria</taxon>
        <taxon>Saurischia</taxon>
        <taxon>Theropoda</taxon>
        <taxon>Coelurosauria</taxon>
        <taxon>Aves</taxon>
        <taxon>Palaeognathae</taxon>
        <taxon>Tinamiformes</taxon>
        <taxon>Tinamidae</taxon>
        <taxon>Nothoprocta</taxon>
    </lineage>
</organism>
<dbReference type="Proteomes" id="UP000694420">
    <property type="component" value="Unplaced"/>
</dbReference>
<evidence type="ECO:0000259" key="8">
    <source>
        <dbReference type="PROSITE" id="PS50835"/>
    </source>
</evidence>
<dbReference type="InterPro" id="IPR003599">
    <property type="entry name" value="Ig_sub"/>
</dbReference>
<dbReference type="PROSITE" id="PS50835">
    <property type="entry name" value="IG_LIKE"/>
    <property type="match status" value="1"/>
</dbReference>
<dbReference type="InterPro" id="IPR036179">
    <property type="entry name" value="Ig-like_dom_sf"/>
</dbReference>
<comment type="subcellular location">
    <subcellularLocation>
        <location evidence="1">Membrane</location>
    </subcellularLocation>
</comment>
<dbReference type="SUPFAM" id="SSF48726">
    <property type="entry name" value="Immunoglobulin"/>
    <property type="match status" value="1"/>
</dbReference>
<feature type="signal peptide" evidence="7">
    <location>
        <begin position="1"/>
        <end position="25"/>
    </location>
</feature>
<evidence type="ECO:0000256" key="2">
    <source>
        <dbReference type="ARBA" id="ARBA00022692"/>
    </source>
</evidence>
<keyword evidence="10" id="KW-1185">Reference proteome</keyword>
<evidence type="ECO:0000256" key="7">
    <source>
        <dbReference type="SAM" id="SignalP"/>
    </source>
</evidence>
<accession>A0A8C6ZM33</accession>
<dbReference type="AlphaFoldDB" id="A0A8C6ZM33"/>
<keyword evidence="3" id="KW-1133">Transmembrane helix</keyword>
<proteinExistence type="predicted"/>
<dbReference type="PANTHER" id="PTHR19256">
    <property type="entry name" value="T-CELL RECEPTOR GAMMA CHAIN"/>
    <property type="match status" value="1"/>
</dbReference>
<evidence type="ECO:0000256" key="5">
    <source>
        <dbReference type="ARBA" id="ARBA00023170"/>
    </source>
</evidence>
<protein>
    <recommendedName>
        <fullName evidence="8">Ig-like domain-containing protein</fullName>
    </recommendedName>
</protein>
<dbReference type="SMART" id="SM00406">
    <property type="entry name" value="IGv"/>
    <property type="match status" value="1"/>
</dbReference>
<evidence type="ECO:0000256" key="1">
    <source>
        <dbReference type="ARBA" id="ARBA00004370"/>
    </source>
</evidence>
<keyword evidence="7" id="KW-0732">Signal</keyword>
<evidence type="ECO:0000313" key="10">
    <source>
        <dbReference type="Proteomes" id="UP000694420"/>
    </source>
</evidence>
<evidence type="ECO:0000256" key="6">
    <source>
        <dbReference type="ARBA" id="ARBA00023319"/>
    </source>
</evidence>